<dbReference type="SUPFAM" id="SSF53448">
    <property type="entry name" value="Nucleotide-diphospho-sugar transferases"/>
    <property type="match status" value="1"/>
</dbReference>
<dbReference type="InterPro" id="IPR001173">
    <property type="entry name" value="Glyco_trans_2-like"/>
</dbReference>
<dbReference type="Pfam" id="PF00535">
    <property type="entry name" value="Glycos_transf_2"/>
    <property type="match status" value="1"/>
</dbReference>
<evidence type="ECO:0000313" key="7">
    <source>
        <dbReference type="Proteomes" id="UP000297866"/>
    </source>
</evidence>
<dbReference type="InterPro" id="IPR029044">
    <property type="entry name" value="Nucleotide-diphossugar_trans"/>
</dbReference>
<name>A0A4R8UJ95_9MICO</name>
<dbReference type="RefSeq" id="WP_134488559.1">
    <property type="nucleotide sequence ID" value="NZ_SOEZ01000023.1"/>
</dbReference>
<evidence type="ECO:0000259" key="5">
    <source>
        <dbReference type="Pfam" id="PF00535"/>
    </source>
</evidence>
<dbReference type="EMBL" id="SOEZ01000023">
    <property type="protein sequence ID" value="TFB53947.1"/>
    <property type="molecule type" value="Genomic_DNA"/>
</dbReference>
<organism evidence="6 7">
    <name type="scientific">Cryobacterium tagatosivorans</name>
    <dbReference type="NCBI Taxonomy" id="1259199"/>
    <lineage>
        <taxon>Bacteria</taxon>
        <taxon>Bacillati</taxon>
        <taxon>Actinomycetota</taxon>
        <taxon>Actinomycetes</taxon>
        <taxon>Micrococcales</taxon>
        <taxon>Microbacteriaceae</taxon>
        <taxon>Cryobacterium</taxon>
    </lineage>
</organism>
<evidence type="ECO:0000256" key="2">
    <source>
        <dbReference type="ARBA" id="ARBA00006739"/>
    </source>
</evidence>
<gene>
    <name evidence="6" type="ORF">E3O23_04455</name>
</gene>
<dbReference type="OrthoDB" id="7665907at2"/>
<keyword evidence="3" id="KW-0328">Glycosyltransferase</keyword>
<comment type="pathway">
    <text evidence="1">Cell wall biogenesis; cell wall polysaccharide biosynthesis.</text>
</comment>
<dbReference type="Proteomes" id="UP000297866">
    <property type="component" value="Unassembled WGS sequence"/>
</dbReference>
<comment type="similarity">
    <text evidence="2">Belongs to the glycosyltransferase 2 family.</text>
</comment>
<evidence type="ECO:0000313" key="6">
    <source>
        <dbReference type="EMBL" id="TFB53947.1"/>
    </source>
</evidence>
<accession>A0A4R8UJ95</accession>
<keyword evidence="7" id="KW-1185">Reference proteome</keyword>
<sequence length="318" mass="34463">MPPAPTHPRVVAVVVAYNRRDLLLEVLDALARQDTAPARIVVIDNASTDDSAAVALAAGPLVDLVVLDRNTGGAGGFAAGLALALERHSPDWVWMMDDDTIPTTSALTELLAAVSGTEAVVAGSRVIWTDGTDHPMNTPREKPFVSRAERRAAADRGLLAVRSTSFVSMLVRADIVRAEGLPLADYFIWNDDFEYSTRLLRGRRGVFVPGSVVVHKTKALAATDIDPGPRFYYEVRNKLWMQRASRSLNPGEKLVYGASTLRRWLRTFIRSADRAVLRDGLARGLADGLRTRPRPNAVSLAGLGVVTDAVRAVEGPHD</sequence>
<evidence type="ECO:0000256" key="4">
    <source>
        <dbReference type="ARBA" id="ARBA00022679"/>
    </source>
</evidence>
<proteinExistence type="inferred from homology"/>
<dbReference type="PANTHER" id="PTHR43179:SF12">
    <property type="entry name" value="GALACTOFURANOSYLTRANSFERASE GLFT2"/>
    <property type="match status" value="1"/>
</dbReference>
<reference evidence="6 7" key="1">
    <citation type="submission" date="2019-03" db="EMBL/GenBank/DDBJ databases">
        <title>Genomics of glacier-inhabiting Cryobacterium strains.</title>
        <authorList>
            <person name="Liu Q."/>
            <person name="Xin Y.-H."/>
        </authorList>
    </citation>
    <scope>NUCLEOTIDE SEQUENCE [LARGE SCALE GENOMIC DNA]</scope>
    <source>
        <strain evidence="6 7">Sr47</strain>
    </source>
</reference>
<dbReference type="PANTHER" id="PTHR43179">
    <property type="entry name" value="RHAMNOSYLTRANSFERASE WBBL"/>
    <property type="match status" value="1"/>
</dbReference>
<dbReference type="Gene3D" id="3.90.550.10">
    <property type="entry name" value="Spore Coat Polysaccharide Biosynthesis Protein SpsA, Chain A"/>
    <property type="match status" value="1"/>
</dbReference>
<evidence type="ECO:0000256" key="1">
    <source>
        <dbReference type="ARBA" id="ARBA00004776"/>
    </source>
</evidence>
<dbReference type="GO" id="GO:0016757">
    <property type="term" value="F:glycosyltransferase activity"/>
    <property type="evidence" value="ECO:0007669"/>
    <property type="project" value="UniProtKB-KW"/>
</dbReference>
<evidence type="ECO:0000256" key="3">
    <source>
        <dbReference type="ARBA" id="ARBA00022676"/>
    </source>
</evidence>
<feature type="domain" description="Glycosyltransferase 2-like" evidence="5">
    <location>
        <begin position="13"/>
        <end position="165"/>
    </location>
</feature>
<keyword evidence="4 6" id="KW-0808">Transferase</keyword>
<dbReference type="AlphaFoldDB" id="A0A4R8UJ95"/>
<comment type="caution">
    <text evidence="6">The sequence shown here is derived from an EMBL/GenBank/DDBJ whole genome shotgun (WGS) entry which is preliminary data.</text>
</comment>
<protein>
    <submittedName>
        <fullName evidence="6">Glycosyltransferase</fullName>
    </submittedName>
</protein>